<name>A0A0F7D3P3_9STAP</name>
<reference evidence="3" key="2">
    <citation type="submission" date="2015-04" db="EMBL/GenBank/DDBJ databases">
        <title>Complete genome sequence of Salinicoccus halodurans strain H3B36, isolated from the Qaidam basin of China.</title>
        <authorList>
            <person name="Ma Y."/>
            <person name="Jiang K."/>
            <person name="Xue Y."/>
        </authorList>
    </citation>
    <scope>NUCLEOTIDE SEQUENCE [LARGE SCALE GENOMIC DNA]</scope>
    <source>
        <strain evidence="3">H3B36</strain>
    </source>
</reference>
<reference evidence="2 4" key="3">
    <citation type="submission" date="2016-10" db="EMBL/GenBank/DDBJ databases">
        <authorList>
            <person name="Varghese N."/>
            <person name="Submissions S."/>
        </authorList>
    </citation>
    <scope>NUCLEOTIDE SEQUENCE [LARGE SCALE GENOMIC DNA]</scope>
    <source>
        <strain evidence="2 4">CGMCC 1.6501</strain>
    </source>
</reference>
<proteinExistence type="predicted"/>
<dbReference type="Proteomes" id="UP000183090">
    <property type="component" value="Unassembled WGS sequence"/>
</dbReference>
<dbReference type="EMBL" id="FOTB01000003">
    <property type="protein sequence ID" value="SFK74916.1"/>
    <property type="molecule type" value="Genomic_DNA"/>
</dbReference>
<dbReference type="Proteomes" id="UP000034029">
    <property type="component" value="Chromosome"/>
</dbReference>
<gene>
    <name evidence="1" type="ORF">AAT16_00525</name>
    <name evidence="2" type="ORF">SAMN05216235_1471</name>
</gene>
<accession>A0A0F7D3P3</accession>
<evidence type="ECO:0000313" key="3">
    <source>
        <dbReference type="Proteomes" id="UP000034029"/>
    </source>
</evidence>
<reference evidence="1 3" key="1">
    <citation type="journal article" date="2015" name="Int. J. Syst. Evol. Microbiol.">
        <title>Complete genome sequence of Salinicoccus halodurans H3B36, isolated from the Qaidam Basin in China.</title>
        <authorList>
            <person name="Jiang K."/>
            <person name="Xue Y."/>
            <person name="Ma Y."/>
        </authorList>
    </citation>
    <scope>NUCLEOTIDE SEQUENCE [LARGE SCALE GENOMIC DNA]</scope>
    <source>
        <strain evidence="1 3">H3B36</strain>
    </source>
</reference>
<keyword evidence="3" id="KW-1185">Reference proteome</keyword>
<evidence type="ECO:0000313" key="4">
    <source>
        <dbReference type="Proteomes" id="UP000183090"/>
    </source>
</evidence>
<dbReference type="AlphaFoldDB" id="A0A0F7D3P3"/>
<sequence length="120" mass="14056">MYANQETIHSIQNDLYHISTEYPELYMRIQHVTSFARQLQVKYRYLADLITDDAREPEPRFIKASVLDLLVLEVDKLKETPHFEIFLKLLNDNRHSDAPEIFLLVLGARKETVVNNAIIS</sequence>
<organism evidence="2 4">
    <name type="scientific">Salinicoccus halodurans</name>
    <dbReference type="NCBI Taxonomy" id="407035"/>
    <lineage>
        <taxon>Bacteria</taxon>
        <taxon>Bacillati</taxon>
        <taxon>Bacillota</taxon>
        <taxon>Bacilli</taxon>
        <taxon>Bacillales</taxon>
        <taxon>Staphylococcaceae</taxon>
        <taxon>Salinicoccus</taxon>
    </lineage>
</organism>
<dbReference type="KEGG" id="shv:AAT16_00525"/>
<dbReference type="EMBL" id="CP011366">
    <property type="protein sequence ID" value="AKG72835.1"/>
    <property type="molecule type" value="Genomic_DNA"/>
</dbReference>
<dbReference type="OrthoDB" id="2389720at2"/>
<protein>
    <submittedName>
        <fullName evidence="2">Uncharacterized protein</fullName>
    </submittedName>
</protein>
<evidence type="ECO:0000313" key="2">
    <source>
        <dbReference type="EMBL" id="SFK74916.1"/>
    </source>
</evidence>
<dbReference type="RefSeq" id="WP_046789031.1">
    <property type="nucleotide sequence ID" value="NZ_CP011366.1"/>
</dbReference>
<evidence type="ECO:0000313" key="1">
    <source>
        <dbReference type="EMBL" id="AKG72835.1"/>
    </source>
</evidence>